<dbReference type="EMBL" id="CP044081">
    <property type="protein sequence ID" value="QEU10351.1"/>
    <property type="molecule type" value="Genomic_DNA"/>
</dbReference>
<dbReference type="RefSeq" id="WP_080621182.1">
    <property type="nucleotide sequence ID" value="NZ_CAJGAB010000004.1"/>
</dbReference>
<evidence type="ECO:0000313" key="5">
    <source>
        <dbReference type="Proteomes" id="UP000191257"/>
    </source>
</evidence>
<dbReference type="Proteomes" id="UP000229314">
    <property type="component" value="Chromosome"/>
</dbReference>
<reference evidence="7" key="5">
    <citation type="submission" date="2018-07" db="EMBL/GenBank/DDBJ databases">
        <title>Genome Structure of the Opportunistic Pathogen Paracoccus yeei (Alphaproteobacteria) and Identification of Putative Virulence Factors.</title>
        <authorList>
            <person name="Lasek R."/>
            <person name="Szuplewska M."/>
            <person name="Mitura M."/>
            <person name="Decewicz P."/>
            <person name="Chmielowska C."/>
            <person name="Pawlot A."/>
            <person name="Sentkowska D."/>
            <person name="Czarnecki J."/>
            <person name="Bartosik D."/>
        </authorList>
    </citation>
    <scope>NUCLEOTIDE SEQUENCE [LARGE SCALE GENOMIC DNA]</scope>
    <source>
        <strain evidence="7">CCUG 32053</strain>
    </source>
</reference>
<reference evidence="1" key="3">
    <citation type="submission" date="2017-12" db="EMBL/GenBank/DDBJ databases">
        <title>FDA dAtabase for Regulatory Grade micrObial Sequences (FDA-ARGOS): Supporting development and validation of Infectious Disease Dx tests.</title>
        <authorList>
            <person name="Campos J."/>
            <person name="Goldberg B."/>
            <person name="Tallon L."/>
            <person name="Sadzewicz L."/>
            <person name="Sengamalay N."/>
            <person name="Ott S."/>
            <person name="Godinez A."/>
            <person name="Nagaraj S."/>
            <person name="Vyas G."/>
            <person name="Aluvathingal J."/>
            <person name="Nadendla S."/>
            <person name="Geyer C."/>
            <person name="Nandy P."/>
            <person name="Hobson J."/>
            <person name="Sichtig H."/>
        </authorList>
    </citation>
    <scope>NUCLEOTIDE SEQUENCE</scope>
    <source>
        <strain evidence="1">FDAARGOS_252</strain>
    </source>
</reference>
<dbReference type="EMBL" id="CP020442">
    <property type="protein sequence ID" value="ARC36496.1"/>
    <property type="molecule type" value="Genomic_DNA"/>
</dbReference>
<name>A0A1V0GRM1_9RHOB</name>
<dbReference type="KEGG" id="pye:A6J80_08990"/>
<accession>A0A1V0GRM1</accession>
<evidence type="ECO:0000313" key="1">
    <source>
        <dbReference type="EMBL" id="ARC36496.1"/>
    </source>
</evidence>
<protein>
    <submittedName>
        <fullName evidence="1">Uncharacterized protein</fullName>
    </submittedName>
</protein>
<organism evidence="1 5">
    <name type="scientific">Paracoccus yeei</name>
    <dbReference type="NCBI Taxonomy" id="147645"/>
    <lineage>
        <taxon>Bacteria</taxon>
        <taxon>Pseudomonadati</taxon>
        <taxon>Pseudomonadota</taxon>
        <taxon>Alphaproteobacteria</taxon>
        <taxon>Rhodobacterales</taxon>
        <taxon>Paracoccaceae</taxon>
        <taxon>Paracoccus</taxon>
    </lineage>
</organism>
<evidence type="ECO:0000313" key="8">
    <source>
        <dbReference type="Proteomes" id="UP000324507"/>
    </source>
</evidence>
<evidence type="ECO:0000313" key="6">
    <source>
        <dbReference type="Proteomes" id="UP000229314"/>
    </source>
</evidence>
<keyword evidence="5" id="KW-1185">Reference proteome</keyword>
<dbReference type="GeneID" id="78896927"/>
<dbReference type="eggNOG" id="ENOG50313HF">
    <property type="taxonomic scope" value="Bacteria"/>
</dbReference>
<reference evidence="5" key="1">
    <citation type="submission" date="2017-03" db="EMBL/GenBank/DDBJ databases">
        <title>FDA dAtabase for Regulatory Grade micrObial Sequences (FDA-ARGOS): Supporting development and validation of Infectious Disease Dx tests.</title>
        <authorList>
            <person name="Minogue T."/>
            <person name="Wolcott M."/>
            <person name="Wasieloski L."/>
            <person name="Aguilar W."/>
            <person name="Moore D."/>
            <person name="Tallon L."/>
            <person name="Sadzewicz L."/>
            <person name="Sengamalay N."/>
            <person name="Ott S."/>
            <person name="Godinez A."/>
            <person name="Nagaraj S."/>
            <person name="Nadendla S."/>
            <person name="Geyer C."/>
            <person name="Sichtig H."/>
        </authorList>
    </citation>
    <scope>NUCLEOTIDE SEQUENCE [LARGE SCALE GENOMIC DNA]</scope>
    <source>
        <strain evidence="5">FDAARGOS_252</strain>
    </source>
</reference>
<sequence>MTGRAAALAQLERLARLKSDLEMRRFSAYRAHVTAAEERIAAIRDDLQAIHAAPAAFSVAEARLANALAGERTRALLRAEADLRQMLPGFEAARALAKREFGRVEVLKTLGQDAAKAARDRAERKLRP</sequence>
<reference evidence="3" key="4">
    <citation type="journal article" date="2018" name="Front. Microbiol.">
        <title>Genome Structure of the Opportunistic Pathogen Paracoccus yeei (Alphaproteobacteria) and Identification of Putative Virulence Factors.</title>
        <authorList>
            <person name="Lasek R."/>
            <person name="Szuplewska M."/>
            <person name="Mitura M."/>
            <person name="Decewicz P."/>
            <person name="Chmielowska C."/>
            <person name="Pawlot A."/>
            <person name="Sentkowska D."/>
            <person name="Czarnecki J."/>
            <person name="Bartosik D."/>
        </authorList>
    </citation>
    <scope>NUCLEOTIDE SEQUENCE</scope>
    <source>
        <strain evidence="3">CCUG 32053</strain>
    </source>
</reference>
<dbReference type="Proteomes" id="UP000324507">
    <property type="component" value="Chromosome"/>
</dbReference>
<evidence type="ECO:0000313" key="3">
    <source>
        <dbReference type="EMBL" id="AYF02422.1"/>
    </source>
</evidence>
<dbReference type="EMBL" id="CP031078">
    <property type="protein sequence ID" value="AYF02422.1"/>
    <property type="molecule type" value="Genomic_DNA"/>
</dbReference>
<proteinExistence type="predicted"/>
<dbReference type="Proteomes" id="UP000272010">
    <property type="component" value="Chromosome"/>
</dbReference>
<dbReference type="EMBL" id="CP024422">
    <property type="protein sequence ID" value="ATQ55125.1"/>
    <property type="molecule type" value="Genomic_DNA"/>
</dbReference>
<evidence type="ECO:0000313" key="2">
    <source>
        <dbReference type="EMBL" id="ATQ55125.1"/>
    </source>
</evidence>
<reference evidence="4 8" key="6">
    <citation type="submission" date="2019-09" db="EMBL/GenBank/DDBJ databases">
        <title>FDA dAtabase for Regulatory Grade micrObial Sequences (FDA-ARGOS): Supporting development and validation of Infectious Disease Dx tests.</title>
        <authorList>
            <person name="Sciortino C."/>
            <person name="Tallon L."/>
            <person name="Sadzewicz L."/>
            <person name="Vavikolanu K."/>
            <person name="Mehta A."/>
            <person name="Aluvathingal J."/>
            <person name="Nadendla S."/>
            <person name="Nandy P."/>
            <person name="Geyer C."/>
            <person name="Yan Y."/>
            <person name="Sichtig H."/>
        </authorList>
    </citation>
    <scope>NUCLEOTIDE SEQUENCE [LARGE SCALE GENOMIC DNA]</scope>
    <source>
        <strain evidence="4 8">FDAARGOS_643</strain>
    </source>
</reference>
<dbReference type="AlphaFoldDB" id="A0A1V0GRM1"/>
<gene>
    <name evidence="1" type="ORF">A6J80_08990</name>
    <name evidence="4" type="ORF">FOB51_21455</name>
    <name evidence="3" type="ORF">PY32053_02834</name>
    <name evidence="2" type="ORF">PYTT13_04465</name>
</gene>
<dbReference type="Proteomes" id="UP000191257">
    <property type="component" value="Chromosome"/>
</dbReference>
<evidence type="ECO:0000313" key="4">
    <source>
        <dbReference type="EMBL" id="QEU10351.1"/>
    </source>
</evidence>
<evidence type="ECO:0000313" key="7">
    <source>
        <dbReference type="Proteomes" id="UP000272010"/>
    </source>
</evidence>
<dbReference type="STRING" id="147645.A6J80_08990"/>
<reference evidence="2 6" key="2">
    <citation type="submission" date="2017-10" db="EMBL/GenBank/DDBJ databases">
        <title>Complete genome sequence of Paracoccus yeei TT13 isolated from human skin.</title>
        <authorList>
            <person name="Lee K."/>
            <person name="Lim J.Y."/>
            <person name="Hwang I."/>
        </authorList>
    </citation>
    <scope>NUCLEOTIDE SEQUENCE [LARGE SCALE GENOMIC DNA]</scope>
    <source>
        <strain evidence="2 6">TT13</strain>
    </source>
</reference>